<protein>
    <recommendedName>
        <fullName evidence="1">Spore protein YkvP/CgeB glycosyl transferase-like domain-containing protein</fullName>
    </recommendedName>
</protein>
<feature type="domain" description="Spore protein YkvP/CgeB glycosyl transferase-like" evidence="1">
    <location>
        <begin position="202"/>
        <end position="320"/>
    </location>
</feature>
<accession>A0ABS4J6T0</accession>
<dbReference type="EMBL" id="JAGGLB010000036">
    <property type="protein sequence ID" value="MBP1995571.1"/>
    <property type="molecule type" value="Genomic_DNA"/>
</dbReference>
<gene>
    <name evidence="2" type="ORF">J2Z66_007213</name>
</gene>
<evidence type="ECO:0000313" key="2">
    <source>
        <dbReference type="EMBL" id="MBP1995571.1"/>
    </source>
</evidence>
<dbReference type="Proteomes" id="UP001519287">
    <property type="component" value="Unassembled WGS sequence"/>
</dbReference>
<dbReference type="InterPro" id="IPR055259">
    <property type="entry name" value="YkvP/CgeB_Glyco_trans-like"/>
</dbReference>
<keyword evidence="3" id="KW-1185">Reference proteome</keyword>
<organism evidence="2 3">
    <name type="scientific">Paenibacillus eucommiae</name>
    <dbReference type="NCBI Taxonomy" id="1355755"/>
    <lineage>
        <taxon>Bacteria</taxon>
        <taxon>Bacillati</taxon>
        <taxon>Bacillota</taxon>
        <taxon>Bacilli</taxon>
        <taxon>Bacillales</taxon>
        <taxon>Paenibacillaceae</taxon>
        <taxon>Paenibacillus</taxon>
    </lineage>
</organism>
<sequence>MNKSNKSNKSNKLNILYFTINWSTFTYKPDHYFKLELVKLPDVNVHFVYGEFSRGKKGGYLPDIISELDFIPDFIYLDDFQSIRGCYGLPSGLNQVNIPKGILFHDVYRVREDFHSFVKENHIDLVFTHYRDSFSAYFPEFHNQARWLPNHVYEPVFHNYKLERTIKYLMMGKINNYLYPLREEIFNNMNQIDGFVSHKHPGYKWFSKKSAKSKFLDENYAMEISRAKIFLTCGSKYDFAVGKYFEVPACGTLLLASDFPELRDLGFVDKENFVRIDKDNFMERAYYYLMHKEERNHIRKKGFDLVHSRHTTRIRVREFVDELWKYTGKTR</sequence>
<proteinExistence type="predicted"/>
<evidence type="ECO:0000313" key="3">
    <source>
        <dbReference type="Proteomes" id="UP001519287"/>
    </source>
</evidence>
<name>A0ABS4J6T0_9BACL</name>
<reference evidence="2 3" key="1">
    <citation type="submission" date="2021-03" db="EMBL/GenBank/DDBJ databases">
        <title>Genomic Encyclopedia of Type Strains, Phase IV (KMG-IV): sequencing the most valuable type-strain genomes for metagenomic binning, comparative biology and taxonomic classification.</title>
        <authorList>
            <person name="Goeker M."/>
        </authorList>
    </citation>
    <scope>NUCLEOTIDE SEQUENCE [LARGE SCALE GENOMIC DNA]</scope>
    <source>
        <strain evidence="2 3">DSM 26048</strain>
    </source>
</reference>
<dbReference type="RefSeq" id="WP_209977363.1">
    <property type="nucleotide sequence ID" value="NZ_JAGGLB010000036.1"/>
</dbReference>
<evidence type="ECO:0000259" key="1">
    <source>
        <dbReference type="Pfam" id="PF13524"/>
    </source>
</evidence>
<comment type="caution">
    <text evidence="2">The sequence shown here is derived from an EMBL/GenBank/DDBJ whole genome shotgun (WGS) entry which is preliminary data.</text>
</comment>
<dbReference type="Pfam" id="PF13524">
    <property type="entry name" value="Glyco_trans_1_2"/>
    <property type="match status" value="1"/>
</dbReference>